<feature type="compositionally biased region" description="Polar residues" evidence="2">
    <location>
        <begin position="318"/>
        <end position="329"/>
    </location>
</feature>
<dbReference type="EMBL" id="MU802163">
    <property type="protein sequence ID" value="KAJ3980724.1"/>
    <property type="molecule type" value="Genomic_DNA"/>
</dbReference>
<dbReference type="Proteomes" id="UP001163850">
    <property type="component" value="Unassembled WGS sequence"/>
</dbReference>
<proteinExistence type="predicted"/>
<feature type="compositionally biased region" description="Polar residues" evidence="2">
    <location>
        <begin position="7"/>
        <end position="20"/>
    </location>
</feature>
<evidence type="ECO:0000256" key="2">
    <source>
        <dbReference type="SAM" id="MobiDB-lite"/>
    </source>
</evidence>
<dbReference type="SUPFAM" id="SSF48350">
    <property type="entry name" value="GTPase activation domain, GAP"/>
    <property type="match status" value="1"/>
</dbReference>
<feature type="coiled-coil region" evidence="1">
    <location>
        <begin position="469"/>
        <end position="496"/>
    </location>
</feature>
<feature type="compositionally biased region" description="Low complexity" evidence="2">
    <location>
        <begin position="136"/>
        <end position="150"/>
    </location>
</feature>
<feature type="region of interest" description="Disordered" evidence="2">
    <location>
        <begin position="677"/>
        <end position="698"/>
    </location>
</feature>
<organism evidence="4 5">
    <name type="scientific">Lentinula detonsa</name>
    <dbReference type="NCBI Taxonomy" id="2804962"/>
    <lineage>
        <taxon>Eukaryota</taxon>
        <taxon>Fungi</taxon>
        <taxon>Dikarya</taxon>
        <taxon>Basidiomycota</taxon>
        <taxon>Agaricomycotina</taxon>
        <taxon>Agaricomycetes</taxon>
        <taxon>Agaricomycetidae</taxon>
        <taxon>Agaricales</taxon>
        <taxon>Marasmiineae</taxon>
        <taxon>Omphalotaceae</taxon>
        <taxon>Lentinula</taxon>
    </lineage>
</organism>
<evidence type="ECO:0000313" key="4">
    <source>
        <dbReference type="EMBL" id="KAJ3980724.1"/>
    </source>
</evidence>
<evidence type="ECO:0000256" key="1">
    <source>
        <dbReference type="SAM" id="Coils"/>
    </source>
</evidence>
<accession>A0AA38UP20</accession>
<keyword evidence="1" id="KW-0175">Coiled coil</keyword>
<feature type="domain" description="Rho-GAP" evidence="3">
    <location>
        <begin position="285"/>
        <end position="534"/>
    </location>
</feature>
<feature type="region of interest" description="Disordered" evidence="2">
    <location>
        <begin position="766"/>
        <end position="786"/>
    </location>
</feature>
<dbReference type="InterPro" id="IPR008936">
    <property type="entry name" value="Rho_GTPase_activation_prot"/>
</dbReference>
<name>A0AA38UP20_9AGAR</name>
<feature type="region of interest" description="Disordered" evidence="2">
    <location>
        <begin position="1"/>
        <end position="36"/>
    </location>
</feature>
<dbReference type="SMART" id="SM00324">
    <property type="entry name" value="RhoGAP"/>
    <property type="match status" value="1"/>
</dbReference>
<protein>
    <recommendedName>
        <fullName evidence="3">Rho-GAP domain-containing protein</fullName>
    </recommendedName>
</protein>
<feature type="region of interest" description="Disordered" evidence="2">
    <location>
        <begin position="61"/>
        <end position="191"/>
    </location>
</feature>
<dbReference type="InterPro" id="IPR000198">
    <property type="entry name" value="RhoGAP_dom"/>
</dbReference>
<gene>
    <name evidence="4" type="ORF">F5890DRAFT_1557425</name>
</gene>
<feature type="region of interest" description="Disordered" evidence="2">
    <location>
        <begin position="304"/>
        <end position="331"/>
    </location>
</feature>
<sequence>MVFSRPFIQNNDNNRSSSPYTKLPTPTRFRRSSAFDSRHLKDLESSSNKYLQPKLVEHARNRSVSLPESAIKKILPSHSTNGTQRPTSLSTPSRLPRPSVNSTPRSHHGHSASLDSFQEPMTPSRLKTPMKHVGHSATARRAPAASASAPLVTKPQPQPSQRIEIPPLSIPSSTSQPVLTTPEPEPRHFSKRDPKQILHGLKLLIGAGEAGNMLEFLPLDVMSAIHERELMEGAARFQRAKSIKKKTVACDVDVLSSEPLGVFGFPLRQIALYASTKAVLGGFEHNLPIVVFACVEELYRSGISTPSNPTPTSPSPIKFTQRTHTSSPPDFTKPAQPRFQALFAIFDSSSHKFGLHASLKDEASDDVYELLTTFLSRLPEPVLAPLEFLQGLRDAFWTWCVKPPGGGPTSQFGTRIRIAQMLLGLLPTPNLSLLVYLMAFSCQVLEVRMKMRRKASAARDLLICGAEEMSALEAQMLALERELEGKNEREKEKQKLGRAWGVWLFGEDQGGPESSEAEDSRSTQIMSWLLTNWGNIIRGFFEHGISVDADLPAPNNAFGPRVNLNLVQALGLATTTGPNSEGGQGGVGAETGDIRTAARDVSPRFQHMGEQQKSMPMEESHFASSMSRDRLRDSSSIISLNTTPRQPLPPHASLNKIGLVRGQYGKPNSETLVPAGAEKEGSMHSRYSPCGTDGGTSKLGDNKLVNEHESVMMEQEVSQSSVSALDERLLDLRFSESEVNQAQFYFRNDRSPPREEGMYDPRPLVHAVASDSGSDSSPPLGPLRVINRGDSEYSLRSSIGAESGSSASSRRAMPVLTFSSRSASESEHEGLSDPNLALVCDYHLTYIDGEDGNNNKTVKERWCTRCADDCMAHLYAKELEMRVAALTKENGVILSLDGIIATLAQANTQSILHVQLCLDSLIAIFKLNTSPPTHVTLSLNEELQNPKSKVEGFIVAIRPITIPRLK</sequence>
<evidence type="ECO:0000313" key="5">
    <source>
        <dbReference type="Proteomes" id="UP001163850"/>
    </source>
</evidence>
<evidence type="ECO:0000259" key="3">
    <source>
        <dbReference type="SMART" id="SM00324"/>
    </source>
</evidence>
<feature type="compositionally biased region" description="Low complexity" evidence="2">
    <location>
        <begin position="85"/>
        <end position="99"/>
    </location>
</feature>
<feature type="compositionally biased region" description="Polar residues" evidence="2">
    <location>
        <begin position="170"/>
        <end position="179"/>
    </location>
</feature>
<dbReference type="Gene3D" id="1.10.555.10">
    <property type="entry name" value="Rho GTPase activation protein"/>
    <property type="match status" value="1"/>
</dbReference>
<dbReference type="GO" id="GO:0007165">
    <property type="term" value="P:signal transduction"/>
    <property type="evidence" value="ECO:0007669"/>
    <property type="project" value="InterPro"/>
</dbReference>
<reference evidence="4" key="1">
    <citation type="submission" date="2022-08" db="EMBL/GenBank/DDBJ databases">
        <authorList>
            <consortium name="DOE Joint Genome Institute"/>
            <person name="Min B."/>
            <person name="Riley R."/>
            <person name="Sierra-Patev S."/>
            <person name="Naranjo-Ortiz M."/>
            <person name="Looney B."/>
            <person name="Konkel Z."/>
            <person name="Slot J.C."/>
            <person name="Sakamoto Y."/>
            <person name="Steenwyk J.L."/>
            <person name="Rokas A."/>
            <person name="Carro J."/>
            <person name="Camarero S."/>
            <person name="Ferreira P."/>
            <person name="Molpeceres G."/>
            <person name="Ruiz-Duenas F.J."/>
            <person name="Serrano A."/>
            <person name="Henrissat B."/>
            <person name="Drula E."/>
            <person name="Hughes K.W."/>
            <person name="Mata J.L."/>
            <person name="Ishikawa N.K."/>
            <person name="Vargas-Isla R."/>
            <person name="Ushijima S."/>
            <person name="Smith C.A."/>
            <person name="Ahrendt S."/>
            <person name="Andreopoulos W."/>
            <person name="He G."/>
            <person name="Labutti K."/>
            <person name="Lipzen A."/>
            <person name="Ng V."/>
            <person name="Sandor L."/>
            <person name="Barry K."/>
            <person name="Martinez A.T."/>
            <person name="Xiao Y."/>
            <person name="Gibbons J.G."/>
            <person name="Terashima K."/>
            <person name="Hibbett D.S."/>
            <person name="Grigoriev I.V."/>
        </authorList>
    </citation>
    <scope>NUCLEOTIDE SEQUENCE</scope>
    <source>
        <strain evidence="4">TFB7829</strain>
    </source>
</reference>
<dbReference type="AlphaFoldDB" id="A0AA38UP20"/>
<comment type="caution">
    <text evidence="4">The sequence shown here is derived from an EMBL/GenBank/DDBJ whole genome shotgun (WGS) entry which is preliminary data.</text>
</comment>